<proteinExistence type="inferred from homology"/>
<comment type="similarity">
    <text evidence="1">Belongs to the strictosidine synthase family.</text>
</comment>
<dbReference type="PANTHER" id="PTHR10426">
    <property type="entry name" value="STRICTOSIDINE SYNTHASE-RELATED"/>
    <property type="match status" value="1"/>
</dbReference>
<evidence type="ECO:0000259" key="4">
    <source>
        <dbReference type="Pfam" id="PF03088"/>
    </source>
</evidence>
<organism evidence="5">
    <name type="scientific">uncultured marine bacterium 561</name>
    <dbReference type="NCBI Taxonomy" id="257396"/>
    <lineage>
        <taxon>Bacteria</taxon>
        <taxon>environmental samples</taxon>
    </lineage>
</organism>
<evidence type="ECO:0000256" key="2">
    <source>
        <dbReference type="ARBA" id="ARBA00022553"/>
    </source>
</evidence>
<dbReference type="InterPro" id="IPR011042">
    <property type="entry name" value="6-blade_b-propeller_TolB-like"/>
</dbReference>
<gene>
    <name evidence="5" type="ORF">MBMO_EBAC000-47H08.43</name>
</gene>
<dbReference type="Gene3D" id="2.120.10.30">
    <property type="entry name" value="TolB, C-terminal domain"/>
    <property type="match status" value="1"/>
</dbReference>
<name>Q6SG98_9BACT</name>
<protein>
    <submittedName>
        <fullName evidence="5">Strictosidine synthase family protein</fullName>
    </submittedName>
</protein>
<dbReference type="Pfam" id="PF03088">
    <property type="entry name" value="Str_synth"/>
    <property type="match status" value="1"/>
</dbReference>
<accession>Q6SG98</accession>
<reference evidence="5" key="1">
    <citation type="submission" date="2003-11" db="EMBL/GenBank/DDBJ databases">
        <authorList>
            <person name="Heidelberg J.F."/>
            <person name="Eisen J.A."/>
            <person name="Nelson W.C."/>
            <person name="DeLong E.F."/>
        </authorList>
    </citation>
    <scope>NUCLEOTIDE SEQUENCE</scope>
</reference>
<reference evidence="5" key="2">
    <citation type="submission" date="2003-12" db="EMBL/GenBank/DDBJ databases">
        <title>Monterey Bay Coastal Ocean Microbial Observatory environmental clone sequencing.</title>
        <authorList>
            <person name="DeLong E.F."/>
        </authorList>
    </citation>
    <scope>NUCLEOTIDE SEQUENCE</scope>
</reference>
<dbReference type="GO" id="GO:0012505">
    <property type="term" value="C:endomembrane system"/>
    <property type="evidence" value="ECO:0007669"/>
    <property type="project" value="TreeGrafter"/>
</dbReference>
<dbReference type="Pfam" id="PF20067">
    <property type="entry name" value="SSL_N"/>
    <property type="match status" value="1"/>
</dbReference>
<feature type="domain" description="Strictosidine synthase conserved region" evidence="4">
    <location>
        <begin position="149"/>
        <end position="236"/>
    </location>
</feature>
<dbReference type="SUPFAM" id="SSF63829">
    <property type="entry name" value="Calcium-dependent phosphotriesterase"/>
    <property type="match status" value="1"/>
</dbReference>
<dbReference type="EMBL" id="AY458643">
    <property type="protein sequence ID" value="AAR37964.1"/>
    <property type="molecule type" value="Genomic_DNA"/>
</dbReference>
<evidence type="ECO:0000256" key="3">
    <source>
        <dbReference type="ARBA" id="ARBA00023180"/>
    </source>
</evidence>
<sequence>MNTSLKRLLGGLGFVVVGWLAWSFIAAPIVPVVWQAPPNPGLTGVFAINQNLANVETVTMPDLGPEDVACSNDGWLYSGLDDGRIVRFNDQGETALFAQTEGRPLGMIFDQQGALIVADAYKGLLTIGRDGQVETLVDQYEGRRLRFVDDVDIASNGTIYFSDASMGFEFHNNLLDFYEGSMTGRLFAYSPQTQSIELLLDGLFFANGVALGPDDAYVLINETGLGRVQRFWLKGPQAGTADVFIEHLPGTPDNINFDGDQTFWIAMPSLRAGVDAVAHWPLIRRLVSVLPKALQEAAATPVSFVLGVNLKGSVVANLQDSALGYNYITSATPCGDRLWLGSLHMMAAGHLPLPKTTH</sequence>
<dbReference type="InterPro" id="IPR018119">
    <property type="entry name" value="Strictosidine_synth_cons-reg"/>
</dbReference>
<dbReference type="PANTHER" id="PTHR10426:SF88">
    <property type="entry name" value="ADIPOCYTE PLASMA MEMBRANE-ASSOCIATED PROTEIN HEMOMUCIN-RELATED"/>
    <property type="match status" value="1"/>
</dbReference>
<evidence type="ECO:0000256" key="1">
    <source>
        <dbReference type="ARBA" id="ARBA00009191"/>
    </source>
</evidence>
<evidence type="ECO:0000313" key="5">
    <source>
        <dbReference type="EMBL" id="AAR37964.1"/>
    </source>
</evidence>
<keyword evidence="3" id="KW-0325">Glycoprotein</keyword>
<keyword evidence="2" id="KW-0597">Phosphoprotein</keyword>
<dbReference type="AlphaFoldDB" id="Q6SG98"/>
<dbReference type="GO" id="GO:0016787">
    <property type="term" value="F:hydrolase activity"/>
    <property type="evidence" value="ECO:0007669"/>
    <property type="project" value="TreeGrafter"/>
</dbReference>